<feature type="transmembrane region" description="Helical" evidence="1">
    <location>
        <begin position="53"/>
        <end position="73"/>
    </location>
</feature>
<name>A0A1Z4JEB1_LEPBY</name>
<evidence type="ECO:0000256" key="1">
    <source>
        <dbReference type="SAM" id="Phobius"/>
    </source>
</evidence>
<evidence type="ECO:0000313" key="2">
    <source>
        <dbReference type="EMBL" id="BAY54993.1"/>
    </source>
</evidence>
<proteinExistence type="predicted"/>
<feature type="transmembrane region" description="Helical" evidence="1">
    <location>
        <begin position="351"/>
        <end position="368"/>
    </location>
</feature>
<sequence>MQVLETVIDAIANRNRLEIELIFQLFWILFFVGLIPSWIVFRYFNRIARWMALILAIVILLNYIGLVIFYPTWADYADPAEANVAAVSWLLRRGEQIYPTLDAAGRYINNYGAFSYIIQAAFLSVFQPSIFSSKLAGSLAGLSSLTLIFLLIKHQLNRWFAIVGTAIASLCFLNQTSASGLLTSSFWVRPDSFLLFFSVLGLFLVVRGGKAIAIFGSAIALGVSTNLKVTAFLHFIPIYVLLLERFGIVSVLISAASSLLISAVPYLLPQISLTNYWKWLQQVRLKGIKSEQIPKNLLWTAFMAIPSMIALLLNCNRRWFSKRWLYGLTLLAGIVLNAVISSTRGALENNMLPFVPLLIYLPIDLFRLRASRPKLISVLGISAAIAFIAASSLAVYSTEVKFVERMNTAPGHRAISDLDRFIAAHPNRTIGMGYGAVSYQLSSYRPPLVFAGNPYLLDSASLMEMQASGLNNTPEKTLQALKTCQTQIWLIPKENLPFQVYSYYPPLQKLFSDRFRKIFAETYDRRESTEFYDAWICKK</sequence>
<protein>
    <recommendedName>
        <fullName evidence="4">Glycosyltransferase RgtA/B/C/D-like domain-containing protein</fullName>
    </recommendedName>
</protein>
<reference evidence="2 3" key="1">
    <citation type="submission" date="2017-06" db="EMBL/GenBank/DDBJ databases">
        <title>Genome sequencing of cyanobaciteial culture collection at National Institute for Environmental Studies (NIES).</title>
        <authorList>
            <person name="Hirose Y."/>
            <person name="Shimura Y."/>
            <person name="Fujisawa T."/>
            <person name="Nakamura Y."/>
            <person name="Kawachi M."/>
        </authorList>
    </citation>
    <scope>NUCLEOTIDE SEQUENCE [LARGE SCALE GENOMIC DNA]</scope>
    <source>
        <strain evidence="2 3">NIES-2135</strain>
    </source>
</reference>
<gene>
    <name evidence="2" type="ORF">NIES2135_18140</name>
</gene>
<keyword evidence="1" id="KW-0812">Transmembrane</keyword>
<feature type="transmembrane region" description="Helical" evidence="1">
    <location>
        <begin position="248"/>
        <end position="268"/>
    </location>
</feature>
<dbReference type="Proteomes" id="UP000217895">
    <property type="component" value="Chromosome"/>
</dbReference>
<accession>A0A1Z4JEB1</accession>
<keyword evidence="3" id="KW-1185">Reference proteome</keyword>
<feature type="transmembrane region" description="Helical" evidence="1">
    <location>
        <begin position="186"/>
        <end position="206"/>
    </location>
</feature>
<feature type="transmembrane region" description="Helical" evidence="1">
    <location>
        <begin position="212"/>
        <end position="236"/>
    </location>
</feature>
<feature type="transmembrane region" description="Helical" evidence="1">
    <location>
        <begin position="108"/>
        <end position="126"/>
    </location>
</feature>
<evidence type="ECO:0000313" key="3">
    <source>
        <dbReference type="Proteomes" id="UP000217895"/>
    </source>
</evidence>
<feature type="transmembrane region" description="Helical" evidence="1">
    <location>
        <begin position="21"/>
        <end position="41"/>
    </location>
</feature>
<feature type="transmembrane region" description="Helical" evidence="1">
    <location>
        <begin position="325"/>
        <end position="345"/>
    </location>
</feature>
<dbReference type="AlphaFoldDB" id="A0A1Z4JEB1"/>
<evidence type="ECO:0008006" key="4">
    <source>
        <dbReference type="Google" id="ProtNLM"/>
    </source>
</evidence>
<feature type="transmembrane region" description="Helical" evidence="1">
    <location>
        <begin position="158"/>
        <end position="174"/>
    </location>
</feature>
<feature type="transmembrane region" description="Helical" evidence="1">
    <location>
        <begin position="135"/>
        <end position="152"/>
    </location>
</feature>
<keyword evidence="1" id="KW-0472">Membrane</keyword>
<keyword evidence="1" id="KW-1133">Transmembrane helix</keyword>
<organism evidence="2 3">
    <name type="scientific">Leptolyngbya boryana NIES-2135</name>
    <dbReference type="NCBI Taxonomy" id="1973484"/>
    <lineage>
        <taxon>Bacteria</taxon>
        <taxon>Bacillati</taxon>
        <taxon>Cyanobacteriota</taxon>
        <taxon>Cyanophyceae</taxon>
        <taxon>Leptolyngbyales</taxon>
        <taxon>Leptolyngbyaceae</taxon>
        <taxon>Leptolyngbya group</taxon>
        <taxon>Leptolyngbya</taxon>
    </lineage>
</organism>
<feature type="transmembrane region" description="Helical" evidence="1">
    <location>
        <begin position="375"/>
        <end position="396"/>
    </location>
</feature>
<dbReference type="EMBL" id="AP018203">
    <property type="protein sequence ID" value="BAY54993.1"/>
    <property type="molecule type" value="Genomic_DNA"/>
</dbReference>